<evidence type="ECO:0000313" key="3">
    <source>
        <dbReference type="Proteomes" id="UP000245464"/>
    </source>
</evidence>
<dbReference type="Pfam" id="PF14295">
    <property type="entry name" value="PAN_4"/>
    <property type="match status" value="5"/>
</dbReference>
<dbReference type="AlphaFoldDB" id="A0A834VTL5"/>
<dbReference type="Proteomes" id="UP000245464">
    <property type="component" value="Chromosome 2"/>
</dbReference>
<proteinExistence type="predicted"/>
<evidence type="ECO:0000313" key="2">
    <source>
        <dbReference type="EMBL" id="KAF7575575.1"/>
    </source>
</evidence>
<dbReference type="InterPro" id="IPR003609">
    <property type="entry name" value="Pan_app"/>
</dbReference>
<feature type="domain" description="Apple" evidence="1">
    <location>
        <begin position="124"/>
        <end position="143"/>
    </location>
</feature>
<accession>A0A834VTL5</accession>
<feature type="domain" description="Apple" evidence="1">
    <location>
        <begin position="253"/>
        <end position="283"/>
    </location>
</feature>
<comment type="caution">
    <text evidence="2">The sequence shown here is derived from an EMBL/GenBank/DDBJ whole genome shotgun (WGS) entry which is preliminary data.</text>
</comment>
<feature type="domain" description="Apple" evidence="1">
    <location>
        <begin position="224"/>
        <end position="241"/>
    </location>
</feature>
<sequence>MDISQFQARTTSSKVKIANSTTAESSYRNTFNLCDTSNLYHTSPPRFSTYSRRQNGKHSQFNAAVKQNSLLKICCTPRQADNNCPDVPTCPLLDGCEYPVGTNRTFQLDCKKIEDQRTIIGIAKADTLRECVEICSSRHNCLAVHQIGLLCKLLGGPRRPDDCALLCANHPNCVSYRKQGDLCQITGGAIQPESCASICAKQEGCVSYHVEGDTCQLVGGGPRKPDNCAELCDKQPGCASYRTENGICKLTAGSSYKPRPVETHAPKSCATLCAEKPSCVSYHIEHGKCQLIEGSPEKPGPV</sequence>
<feature type="domain" description="Apple" evidence="1">
    <location>
        <begin position="159"/>
        <end position="176"/>
    </location>
</feature>
<reference evidence="2 3" key="1">
    <citation type="journal article" date="2018" name="BMC Genomics">
        <title>Comparative genomics of the wheat fungal pathogen Pyrenophora tritici-repentis reveals chromosomal variations and genome plasticity.</title>
        <authorList>
            <person name="Moolhuijzen P."/>
            <person name="See P.T."/>
            <person name="Hane J.K."/>
            <person name="Shi G."/>
            <person name="Liu Z."/>
            <person name="Oliver R.P."/>
            <person name="Moffat C.S."/>
        </authorList>
    </citation>
    <scope>NUCLEOTIDE SEQUENCE [LARGE SCALE GENOMIC DNA]</scope>
    <source>
        <strain evidence="2">M4</strain>
    </source>
</reference>
<dbReference type="RefSeq" id="XP_065964595.1">
    <property type="nucleotide sequence ID" value="XM_066105968.1"/>
</dbReference>
<feature type="domain" description="Apple" evidence="1">
    <location>
        <begin position="190"/>
        <end position="208"/>
    </location>
</feature>
<evidence type="ECO:0000259" key="1">
    <source>
        <dbReference type="Pfam" id="PF14295"/>
    </source>
</evidence>
<dbReference type="EMBL" id="NQIK02000002">
    <property type="protein sequence ID" value="KAF7575575.1"/>
    <property type="molecule type" value="Genomic_DNA"/>
</dbReference>
<name>A0A834VTL5_9PLEO</name>
<gene>
    <name evidence="2" type="ORF">PtrM4_071990</name>
</gene>
<organism evidence="2 3">
    <name type="scientific">Pyrenophora tritici-repentis</name>
    <dbReference type="NCBI Taxonomy" id="45151"/>
    <lineage>
        <taxon>Eukaryota</taxon>
        <taxon>Fungi</taxon>
        <taxon>Dikarya</taxon>
        <taxon>Ascomycota</taxon>
        <taxon>Pezizomycotina</taxon>
        <taxon>Dothideomycetes</taxon>
        <taxon>Pleosporomycetidae</taxon>
        <taxon>Pleosporales</taxon>
        <taxon>Pleosporineae</taxon>
        <taxon>Pleosporaceae</taxon>
        <taxon>Pyrenophora</taxon>
    </lineage>
</organism>
<protein>
    <recommendedName>
        <fullName evidence="1">Apple domain-containing protein</fullName>
    </recommendedName>
</protein>
<dbReference type="KEGG" id="ptrr:90955668"/>
<dbReference type="GeneID" id="90955668"/>